<accession>A0A084JGP3</accession>
<dbReference type="RefSeq" id="WP_038283844.1">
    <property type="nucleotide sequence ID" value="NZ_JPME01000026.1"/>
</dbReference>
<dbReference type="AlphaFoldDB" id="A0A084JGP3"/>
<name>A0A084JGP3_9FIRM</name>
<feature type="region of interest" description="Disordered" evidence="1">
    <location>
        <begin position="13"/>
        <end position="53"/>
    </location>
</feature>
<feature type="compositionally biased region" description="Polar residues" evidence="1">
    <location>
        <begin position="13"/>
        <end position="35"/>
    </location>
</feature>
<dbReference type="STRING" id="29354.IO98_19350"/>
<reference evidence="2 3" key="1">
    <citation type="submission" date="2014-07" db="EMBL/GenBank/DDBJ databases">
        <title>Draft genome of Clostridium celerecrescens 152B isolated from sediments associated with methane hydrate from Krishna Godavari basin.</title>
        <authorList>
            <person name="Honkalas V.S."/>
            <person name="Dabir A.P."/>
            <person name="Arora P."/>
            <person name="Dhakephalkar P.K."/>
        </authorList>
    </citation>
    <scope>NUCLEOTIDE SEQUENCE [LARGE SCALE GENOMIC DNA]</scope>
    <source>
        <strain evidence="2 3">152B</strain>
    </source>
</reference>
<dbReference type="Proteomes" id="UP000028525">
    <property type="component" value="Unassembled WGS sequence"/>
</dbReference>
<sequence>MADILKVTTPLSGYDNSTIKNNPQAGQGVQIQNPVDPSKVMRADNRTDSGGNGDQQLAFQYGSNFGSFLNQVKNIPDLTKIMTDIFFQSEEMLTGGVMGEEAAQKIASFFEAAQMEGEDILPFIKEQAESAVRFNGGIFDQLRHVMAETTSVDLKAEILNFIRKFNDMSSGKHILHDIFNTVKDMEAYVFRQTREQIEALLKELDLSAPEGQTSQNSALLKEKILPFLGRYIAMNHDMGTIRDKISLLTVLIARYENGDREEVLQSFSKLAGYQGFRKFFGAMTAEQFGELLNQVDMEQAAGKNQWADKFVDFLRTGVNGGTGLENKQMFQNMLQSLVLNESVYMPLLHLAFPMNINGRKLFSEMWIDPDEEGSSTQAGAKHTSRIFVKFDIKELGLFKLLLLYGDHAASLQLFYPEKMQKSEANIYKEIKNILDRYHFRADSLYLQAGGGPSSPVEVFPKIHERKNSVDVRI</sequence>
<proteinExistence type="predicted"/>
<comment type="caution">
    <text evidence="2">The sequence shown here is derived from an EMBL/GenBank/DDBJ whole genome shotgun (WGS) entry which is preliminary data.</text>
</comment>
<evidence type="ECO:0000256" key="1">
    <source>
        <dbReference type="SAM" id="MobiDB-lite"/>
    </source>
</evidence>
<evidence type="ECO:0000313" key="3">
    <source>
        <dbReference type="Proteomes" id="UP000028525"/>
    </source>
</evidence>
<evidence type="ECO:0000313" key="2">
    <source>
        <dbReference type="EMBL" id="KEZ88127.1"/>
    </source>
</evidence>
<dbReference type="EMBL" id="JPME01000026">
    <property type="protein sequence ID" value="KEZ88127.1"/>
    <property type="molecule type" value="Genomic_DNA"/>
</dbReference>
<organism evidence="2 3">
    <name type="scientific">Lacrimispora celerecrescens</name>
    <dbReference type="NCBI Taxonomy" id="29354"/>
    <lineage>
        <taxon>Bacteria</taxon>
        <taxon>Bacillati</taxon>
        <taxon>Bacillota</taxon>
        <taxon>Clostridia</taxon>
        <taxon>Lachnospirales</taxon>
        <taxon>Lachnospiraceae</taxon>
        <taxon>Lacrimispora</taxon>
    </lineage>
</organism>
<keyword evidence="3" id="KW-1185">Reference proteome</keyword>
<gene>
    <name evidence="2" type="ORF">IO98_19350</name>
</gene>
<protein>
    <submittedName>
        <fullName evidence="2">Uncharacterized protein</fullName>
    </submittedName>
</protein>
<dbReference type="OrthoDB" id="1841645at2"/>